<feature type="region of interest" description="Disordered" evidence="1">
    <location>
        <begin position="20"/>
        <end position="41"/>
    </location>
</feature>
<feature type="compositionally biased region" description="Basic and acidic residues" evidence="1">
    <location>
        <begin position="24"/>
        <end position="36"/>
    </location>
</feature>
<dbReference type="EMBL" id="JAANER010000010">
    <property type="protein sequence ID" value="KAG9185676.1"/>
    <property type="molecule type" value="Genomic_DNA"/>
</dbReference>
<sequence length="120" mass="13608">MEIEFELLVSNQHHKLVFPPHGAPYDKDTMQGRTEDGCGPGDNEDVSKYRVKLCISPAFYKCIQEPVWSDGYESALTAGNYKNTLLGSRNFFPEKPGKYRGWEGSFLVSPTTVFVDRCHE</sequence>
<evidence type="ECO:0000313" key="2">
    <source>
        <dbReference type="EMBL" id="KAG9185676.1"/>
    </source>
</evidence>
<comment type="caution">
    <text evidence="2">The sequence shown here is derived from an EMBL/GenBank/DDBJ whole genome shotgun (WGS) entry which is preliminary data.</text>
</comment>
<dbReference type="AlphaFoldDB" id="A0AAD4F9U3"/>
<dbReference type="Proteomes" id="UP001199106">
    <property type="component" value="Unassembled WGS sequence"/>
</dbReference>
<keyword evidence="3" id="KW-1185">Reference proteome</keyword>
<reference evidence="2" key="1">
    <citation type="submission" date="2021-07" db="EMBL/GenBank/DDBJ databases">
        <title>Genome Resource of American Ginseng Black Spot Pathogen Alternaria panax.</title>
        <authorList>
            <person name="Qiu C."/>
            <person name="Wang W."/>
            <person name="Liu Z."/>
        </authorList>
    </citation>
    <scope>NUCLEOTIDE SEQUENCE</scope>
    <source>
        <strain evidence="2">BNCC115425</strain>
    </source>
</reference>
<proteinExistence type="predicted"/>
<name>A0AAD4F9U3_9PLEO</name>
<gene>
    <name evidence="2" type="ORF">G6011_07007</name>
</gene>
<protein>
    <submittedName>
        <fullName evidence="2">Uncharacterized protein</fullName>
    </submittedName>
</protein>
<organism evidence="2 3">
    <name type="scientific">Alternaria panax</name>
    <dbReference type="NCBI Taxonomy" id="48097"/>
    <lineage>
        <taxon>Eukaryota</taxon>
        <taxon>Fungi</taxon>
        <taxon>Dikarya</taxon>
        <taxon>Ascomycota</taxon>
        <taxon>Pezizomycotina</taxon>
        <taxon>Dothideomycetes</taxon>
        <taxon>Pleosporomycetidae</taxon>
        <taxon>Pleosporales</taxon>
        <taxon>Pleosporineae</taxon>
        <taxon>Pleosporaceae</taxon>
        <taxon>Alternaria</taxon>
        <taxon>Alternaria sect. Panax</taxon>
    </lineage>
</organism>
<accession>A0AAD4F9U3</accession>
<evidence type="ECO:0000313" key="3">
    <source>
        <dbReference type="Proteomes" id="UP001199106"/>
    </source>
</evidence>
<evidence type="ECO:0000256" key="1">
    <source>
        <dbReference type="SAM" id="MobiDB-lite"/>
    </source>
</evidence>